<accession>A0A939LZI6</accession>
<protein>
    <submittedName>
        <fullName evidence="3">Thioredoxin domain-containing protein</fullName>
    </submittedName>
</protein>
<name>A0A939LZI6_9MICO</name>
<dbReference type="Pfam" id="PF13462">
    <property type="entry name" value="Thioredoxin_4"/>
    <property type="match status" value="1"/>
</dbReference>
<dbReference type="RefSeq" id="WP_208044820.1">
    <property type="nucleotide sequence ID" value="NZ_JAGDYL010000004.1"/>
</dbReference>
<evidence type="ECO:0000313" key="4">
    <source>
        <dbReference type="Proteomes" id="UP000664398"/>
    </source>
</evidence>
<keyword evidence="1" id="KW-0472">Membrane</keyword>
<dbReference type="InterPro" id="IPR012336">
    <property type="entry name" value="Thioredoxin-like_fold"/>
</dbReference>
<evidence type="ECO:0000313" key="3">
    <source>
        <dbReference type="EMBL" id="MBO1804330.1"/>
    </source>
</evidence>
<keyword evidence="1" id="KW-0812">Transmembrane</keyword>
<dbReference type="Gene3D" id="3.40.30.10">
    <property type="entry name" value="Glutaredoxin"/>
    <property type="match status" value="1"/>
</dbReference>
<gene>
    <name evidence="3" type="ORF">J4H91_03235</name>
</gene>
<dbReference type="SUPFAM" id="SSF52833">
    <property type="entry name" value="Thioredoxin-like"/>
    <property type="match status" value="1"/>
</dbReference>
<evidence type="ECO:0000259" key="2">
    <source>
        <dbReference type="Pfam" id="PF13462"/>
    </source>
</evidence>
<feature type="transmembrane region" description="Helical" evidence="1">
    <location>
        <begin position="44"/>
        <end position="67"/>
    </location>
</feature>
<feature type="transmembrane region" description="Helical" evidence="1">
    <location>
        <begin position="79"/>
        <end position="112"/>
    </location>
</feature>
<dbReference type="AlphaFoldDB" id="A0A939LZI6"/>
<comment type="caution">
    <text evidence="3">The sequence shown here is derived from an EMBL/GenBank/DDBJ whole genome shotgun (WGS) entry which is preliminary data.</text>
</comment>
<proteinExistence type="predicted"/>
<feature type="domain" description="Thioredoxin-like fold" evidence="2">
    <location>
        <begin position="176"/>
        <end position="311"/>
    </location>
</feature>
<keyword evidence="4" id="KW-1185">Reference proteome</keyword>
<evidence type="ECO:0000256" key="1">
    <source>
        <dbReference type="SAM" id="Phobius"/>
    </source>
</evidence>
<dbReference type="InterPro" id="IPR036249">
    <property type="entry name" value="Thioredoxin-like_sf"/>
</dbReference>
<keyword evidence="1" id="KW-1133">Transmembrane helix</keyword>
<dbReference type="Proteomes" id="UP000664398">
    <property type="component" value="Unassembled WGS sequence"/>
</dbReference>
<reference evidence="3" key="1">
    <citation type="submission" date="2021-03" db="EMBL/GenBank/DDBJ databases">
        <title>Leucobacter chromiisoli sp. nov., isolated from chromium-containing soil of chemical plant.</title>
        <authorList>
            <person name="Xu Z."/>
        </authorList>
    </citation>
    <scope>NUCLEOTIDE SEQUENCE</scope>
    <source>
        <strain evidence="3">A2</strain>
    </source>
</reference>
<organism evidence="3 4">
    <name type="scientific">Leucobacter ruminantium</name>
    <dbReference type="NCBI Taxonomy" id="1289170"/>
    <lineage>
        <taxon>Bacteria</taxon>
        <taxon>Bacillati</taxon>
        <taxon>Actinomycetota</taxon>
        <taxon>Actinomycetes</taxon>
        <taxon>Micrococcales</taxon>
        <taxon>Microbacteriaceae</taxon>
        <taxon>Leucobacter</taxon>
    </lineage>
</organism>
<dbReference type="EMBL" id="JAGDYL010000004">
    <property type="protein sequence ID" value="MBO1804330.1"/>
    <property type="molecule type" value="Genomic_DNA"/>
</dbReference>
<sequence>MSDEQQMPATIPDPQQPRYASLVAHPPAAPYAPQPQPRPPLNGLAVFAFVSSFIIGLLGLVLSFIAVSQLGRDGKRGKGFAVAAMIIGGVNTIFQLVVGIFVVIALIAGGIAVSAVGEAARRGASGASPELELPHTWAPANMGTGGVVFTSPTEAVETPPIGEIEERGAYIPAPGSAPVHVTLYVDYACTDCLAFEEENGDMLEERLAAGDISLEIVPVAALDRATGHTEYSTRAANFMACQVDAQPETAYAVHRALLSAENVPEPGTAGPKDAELMVIAMRAGGADDTAARECVMYRAFESFVAEVTTDLTAGRGVLGLAPDERLQRDSEPQSTDEQLLSSLPLSLVNGKDWQQPEYEAVSLEAFIDRELAVIEGR</sequence>